<organism evidence="2 3">
    <name type="scientific">Albidovulum salinarum</name>
    <dbReference type="NCBI Taxonomy" id="2984153"/>
    <lineage>
        <taxon>Bacteria</taxon>
        <taxon>Pseudomonadati</taxon>
        <taxon>Pseudomonadota</taxon>
        <taxon>Alphaproteobacteria</taxon>
        <taxon>Rhodobacterales</taxon>
        <taxon>Paracoccaceae</taxon>
        <taxon>Albidovulum</taxon>
    </lineage>
</organism>
<evidence type="ECO:0000313" key="2">
    <source>
        <dbReference type="EMBL" id="MCU9849309.1"/>
    </source>
</evidence>
<evidence type="ECO:0000256" key="1">
    <source>
        <dbReference type="SAM" id="Phobius"/>
    </source>
</evidence>
<name>A0ABT2X7I6_9RHOB</name>
<dbReference type="Proteomes" id="UP001209535">
    <property type="component" value="Unassembled WGS sequence"/>
</dbReference>
<dbReference type="Pfam" id="PF19622">
    <property type="entry name" value="DUF6127"/>
    <property type="match status" value="1"/>
</dbReference>
<sequence length="96" mass="10192">MILPRTEKGEVRMSEAEFSALLSEAAEAGAKRALADAGIDGKDAALDIRDLRSLLDCIRFVRRTAVQTAVHLITTGIMLALLAGIALKLKIFGGSP</sequence>
<keyword evidence="3" id="KW-1185">Reference proteome</keyword>
<proteinExistence type="predicted"/>
<keyword evidence="1" id="KW-0472">Membrane</keyword>
<dbReference type="InterPro" id="IPR046130">
    <property type="entry name" value="DUF6127"/>
</dbReference>
<evidence type="ECO:0000313" key="3">
    <source>
        <dbReference type="Proteomes" id="UP001209535"/>
    </source>
</evidence>
<dbReference type="RefSeq" id="WP_263337857.1">
    <property type="nucleotide sequence ID" value="NZ_JAOVQO010000014.1"/>
</dbReference>
<accession>A0ABT2X7I6</accession>
<protein>
    <submittedName>
        <fullName evidence="2">DUF6127 family protein</fullName>
    </submittedName>
</protein>
<comment type="caution">
    <text evidence="2">The sequence shown here is derived from an EMBL/GenBank/DDBJ whole genome shotgun (WGS) entry which is preliminary data.</text>
</comment>
<feature type="transmembrane region" description="Helical" evidence="1">
    <location>
        <begin position="69"/>
        <end position="87"/>
    </location>
</feature>
<dbReference type="EMBL" id="JAOVQO010000014">
    <property type="protein sequence ID" value="MCU9849309.1"/>
    <property type="molecule type" value="Genomic_DNA"/>
</dbReference>
<reference evidence="2 3" key="1">
    <citation type="submission" date="2022-10" db="EMBL/GenBank/DDBJ databases">
        <title>Defluviimonas sp. nov., isolated from ocean surface sediments.</title>
        <authorList>
            <person name="He W."/>
            <person name="Wang L."/>
            <person name="Zhang D.-F."/>
        </authorList>
    </citation>
    <scope>NUCLEOTIDE SEQUENCE [LARGE SCALE GENOMIC DNA]</scope>
    <source>
        <strain evidence="2 3">WL0024</strain>
    </source>
</reference>
<keyword evidence="1" id="KW-0812">Transmembrane</keyword>
<keyword evidence="1" id="KW-1133">Transmembrane helix</keyword>
<gene>
    <name evidence="2" type="ORF">OEZ60_15000</name>
</gene>